<keyword evidence="6 9" id="KW-1133">Transmembrane helix</keyword>
<evidence type="ECO:0000256" key="1">
    <source>
        <dbReference type="ARBA" id="ARBA00004370"/>
    </source>
</evidence>
<evidence type="ECO:0000256" key="4">
    <source>
        <dbReference type="ARBA" id="ARBA00022448"/>
    </source>
</evidence>
<evidence type="ECO:0000256" key="3">
    <source>
        <dbReference type="ARBA" id="ARBA00021007"/>
    </source>
</evidence>
<gene>
    <name evidence="10" type="primary">nad3</name>
</gene>
<keyword evidence="9 10" id="KW-0496">Mitochondrion</keyword>
<dbReference type="InterPro" id="IPR038430">
    <property type="entry name" value="NDAH_ubi_oxred_su3_sf"/>
</dbReference>
<dbReference type="AlphaFoldDB" id="A0A5H2XSI4"/>
<comment type="subcellular location">
    <subcellularLocation>
        <location evidence="1">Membrane</location>
    </subcellularLocation>
    <subcellularLocation>
        <location evidence="9">Mitochondrion membrane</location>
        <topology evidence="9">Multi-pass membrane protein</topology>
    </subcellularLocation>
</comment>
<evidence type="ECO:0000256" key="9">
    <source>
        <dbReference type="RuleBase" id="RU003640"/>
    </source>
</evidence>
<protein>
    <recommendedName>
        <fullName evidence="3 9">NADH-ubiquinone oxidoreductase chain 3</fullName>
        <ecNumber evidence="9">7.1.1.2</ecNumber>
    </recommendedName>
</protein>
<dbReference type="GO" id="GO:0008137">
    <property type="term" value="F:NADH dehydrogenase (ubiquinone) activity"/>
    <property type="evidence" value="ECO:0007669"/>
    <property type="project" value="UniProtKB-UniRule"/>
</dbReference>
<evidence type="ECO:0000256" key="7">
    <source>
        <dbReference type="ARBA" id="ARBA00023136"/>
    </source>
</evidence>
<sequence>MLTIFLMTLISLLVSLLMLILAFLLSEKSKKEREKFTPFECGFSPFKKARSPFSLRFFMITLIFLIFDIELALLLPLGILSLMKMKILISFLALMITLILVMGLIHEWIQGALNWVK</sequence>
<feature type="transmembrane region" description="Helical" evidence="9">
    <location>
        <begin position="87"/>
        <end position="109"/>
    </location>
</feature>
<accession>A0A5H2XSI4</accession>
<dbReference type="EMBL" id="LC500464">
    <property type="protein sequence ID" value="BBN80007.1"/>
    <property type="molecule type" value="Genomic_DNA"/>
</dbReference>
<keyword evidence="9" id="KW-0249">Electron transport</keyword>
<geneLocation type="mitochondrion" evidence="10"/>
<keyword evidence="5 9" id="KW-0812">Transmembrane</keyword>
<evidence type="ECO:0000256" key="2">
    <source>
        <dbReference type="ARBA" id="ARBA00008472"/>
    </source>
</evidence>
<dbReference type="GO" id="GO:0031966">
    <property type="term" value="C:mitochondrial membrane"/>
    <property type="evidence" value="ECO:0007669"/>
    <property type="project" value="UniProtKB-SubCell"/>
</dbReference>
<dbReference type="PANTHER" id="PTHR11058">
    <property type="entry name" value="NADH-UBIQUINONE OXIDOREDUCTASE CHAIN 3"/>
    <property type="match status" value="1"/>
</dbReference>
<comment type="catalytic activity">
    <reaction evidence="8 9">
        <text>a ubiquinone + NADH + 5 H(+)(in) = a ubiquinol + NAD(+) + 4 H(+)(out)</text>
        <dbReference type="Rhea" id="RHEA:29091"/>
        <dbReference type="Rhea" id="RHEA-COMP:9565"/>
        <dbReference type="Rhea" id="RHEA-COMP:9566"/>
        <dbReference type="ChEBI" id="CHEBI:15378"/>
        <dbReference type="ChEBI" id="CHEBI:16389"/>
        <dbReference type="ChEBI" id="CHEBI:17976"/>
        <dbReference type="ChEBI" id="CHEBI:57540"/>
        <dbReference type="ChEBI" id="CHEBI:57945"/>
        <dbReference type="EC" id="7.1.1.2"/>
    </reaction>
</comment>
<evidence type="ECO:0000256" key="5">
    <source>
        <dbReference type="ARBA" id="ARBA00022692"/>
    </source>
</evidence>
<keyword evidence="7 9" id="KW-0472">Membrane</keyword>
<keyword evidence="9" id="KW-0520">NAD</keyword>
<dbReference type="PANTHER" id="PTHR11058:SF9">
    <property type="entry name" value="NADH-UBIQUINONE OXIDOREDUCTASE CHAIN 3"/>
    <property type="match status" value="1"/>
</dbReference>
<keyword evidence="9" id="KW-0830">Ubiquinone</keyword>
<dbReference type="EC" id="7.1.1.2" evidence="9"/>
<evidence type="ECO:0000256" key="8">
    <source>
        <dbReference type="ARBA" id="ARBA00049551"/>
    </source>
</evidence>
<feature type="transmembrane region" description="Helical" evidence="9">
    <location>
        <begin position="57"/>
        <end position="81"/>
    </location>
</feature>
<dbReference type="GO" id="GO:0030964">
    <property type="term" value="C:NADH dehydrogenase complex"/>
    <property type="evidence" value="ECO:0007669"/>
    <property type="project" value="TreeGrafter"/>
</dbReference>
<organism evidence="10">
    <name type="scientific">Grandidierella fasciata</name>
    <dbReference type="NCBI Taxonomy" id="2614734"/>
    <lineage>
        <taxon>Eukaryota</taxon>
        <taxon>Metazoa</taxon>
        <taxon>Ecdysozoa</taxon>
        <taxon>Arthropoda</taxon>
        <taxon>Crustacea</taxon>
        <taxon>Multicrustacea</taxon>
        <taxon>Malacostraca</taxon>
        <taxon>Eumalacostraca</taxon>
        <taxon>Peracarida</taxon>
        <taxon>Amphipoda</taxon>
        <taxon>Senticaudata</taxon>
        <taxon>Corophiida</taxon>
        <taxon>Corophiidira</taxon>
        <taxon>Corophioidea</taxon>
        <taxon>Corophiidae</taxon>
        <taxon>Grandidierella</taxon>
    </lineage>
</organism>
<comment type="similarity">
    <text evidence="2 9">Belongs to the complex I subunit 3 family.</text>
</comment>
<reference evidence="10" key="1">
    <citation type="submission" date="2019-09" db="EMBL/GenBank/DDBJ databases">
        <title>The complete mitochondrial genome of three amphipod species of Grandidierella (Crustacea: Amphipoda) and implications of nuclear mitochondrial DNA.</title>
        <authorList>
            <person name="Hiki K."/>
            <person name="Ariyama H."/>
            <person name="Nakajima N."/>
            <person name="Watanabe H."/>
            <person name="Yamamoto H."/>
        </authorList>
    </citation>
    <scope>NUCLEOTIDE SEQUENCE</scope>
    <source>
        <strain evidence="10">Gfasmt</strain>
    </source>
</reference>
<dbReference type="Gene3D" id="1.20.58.1610">
    <property type="entry name" value="NADH:ubiquinone/plastoquinone oxidoreductase, chain 3"/>
    <property type="match status" value="1"/>
</dbReference>
<proteinExistence type="inferred from homology"/>
<keyword evidence="9" id="KW-0679">Respiratory chain</keyword>
<comment type="function">
    <text evidence="9">Core subunit of the mitochondrial membrane respiratory chain NADH dehydrogenase (Complex I) which catalyzes electron transfer from NADH through the respiratory chain, using ubiquinone as an electron acceptor. Essential for the catalytic activity of complex I.</text>
</comment>
<dbReference type="Pfam" id="PF00507">
    <property type="entry name" value="Oxidored_q4"/>
    <property type="match status" value="1"/>
</dbReference>
<dbReference type="InterPro" id="IPR000440">
    <property type="entry name" value="NADH_UbQ/plastoQ_OxRdtase_su3"/>
</dbReference>
<keyword evidence="9" id="KW-1278">Translocase</keyword>
<name>A0A5H2XSI4_9CRUS</name>
<keyword evidence="4 9" id="KW-0813">Transport</keyword>
<feature type="transmembrane region" description="Helical" evidence="9">
    <location>
        <begin position="6"/>
        <end position="25"/>
    </location>
</feature>
<evidence type="ECO:0000256" key="6">
    <source>
        <dbReference type="ARBA" id="ARBA00022989"/>
    </source>
</evidence>
<evidence type="ECO:0000313" key="10">
    <source>
        <dbReference type="EMBL" id="BBN80007.1"/>
    </source>
</evidence>